<feature type="compositionally biased region" description="Polar residues" evidence="1">
    <location>
        <begin position="27"/>
        <end position="39"/>
    </location>
</feature>
<dbReference type="AlphaFoldDB" id="A0AAV9PT44"/>
<evidence type="ECO:0000313" key="2">
    <source>
        <dbReference type="EMBL" id="KAK5528008.1"/>
    </source>
</evidence>
<gene>
    <name evidence="2" type="ORF">LTR25_010674</name>
</gene>
<dbReference type="EMBL" id="JAXLQG010000029">
    <property type="protein sequence ID" value="KAK5528008.1"/>
    <property type="molecule type" value="Genomic_DNA"/>
</dbReference>
<comment type="caution">
    <text evidence="2">The sequence shown here is derived from an EMBL/GenBank/DDBJ whole genome shotgun (WGS) entry which is preliminary data.</text>
</comment>
<feature type="region of interest" description="Disordered" evidence="1">
    <location>
        <begin position="27"/>
        <end position="57"/>
    </location>
</feature>
<accession>A0AAV9PT44</accession>
<evidence type="ECO:0000313" key="3">
    <source>
        <dbReference type="Proteomes" id="UP001345827"/>
    </source>
</evidence>
<feature type="region of interest" description="Disordered" evidence="1">
    <location>
        <begin position="125"/>
        <end position="182"/>
    </location>
</feature>
<feature type="compositionally biased region" description="Basic and acidic residues" evidence="1">
    <location>
        <begin position="162"/>
        <end position="182"/>
    </location>
</feature>
<sequence>MAKEDLDNDVNLYSNSNLNVTLRFKHSTASSTQNASTHPVPSAQRPRGTGIATPGQHLSLDRIDHPHVFTWLTPETPAAIMASFPAGCQHPFTQSPTPRLLSESAQREYQYQLFLLEQAKRRQSAEQEARRVAQPDARQSPQASIEGQEGSSTEYQHQQSLLEKERHAQVTVTKELKPEKRDYHQEMLELIEQNNIRNMKRARLHQ</sequence>
<keyword evidence="3" id="KW-1185">Reference proteome</keyword>
<protein>
    <submittedName>
        <fullName evidence="2">Uncharacterized protein</fullName>
    </submittedName>
</protein>
<reference evidence="2 3" key="1">
    <citation type="submission" date="2023-06" db="EMBL/GenBank/DDBJ databases">
        <title>Black Yeasts Isolated from many extreme environments.</title>
        <authorList>
            <person name="Coleine C."/>
            <person name="Stajich J.E."/>
            <person name="Selbmann L."/>
        </authorList>
    </citation>
    <scope>NUCLEOTIDE SEQUENCE [LARGE SCALE GENOMIC DNA]</scope>
    <source>
        <strain evidence="2 3">CCFEE 5887</strain>
    </source>
</reference>
<name>A0AAV9PT44_9PEZI</name>
<dbReference type="Proteomes" id="UP001345827">
    <property type="component" value="Unassembled WGS sequence"/>
</dbReference>
<organism evidence="2 3">
    <name type="scientific">Vermiconidia calcicola</name>
    <dbReference type="NCBI Taxonomy" id="1690605"/>
    <lineage>
        <taxon>Eukaryota</taxon>
        <taxon>Fungi</taxon>
        <taxon>Dikarya</taxon>
        <taxon>Ascomycota</taxon>
        <taxon>Pezizomycotina</taxon>
        <taxon>Dothideomycetes</taxon>
        <taxon>Dothideomycetidae</taxon>
        <taxon>Mycosphaerellales</taxon>
        <taxon>Extremaceae</taxon>
        <taxon>Vermiconidia</taxon>
    </lineage>
</organism>
<proteinExistence type="predicted"/>
<evidence type="ECO:0000256" key="1">
    <source>
        <dbReference type="SAM" id="MobiDB-lite"/>
    </source>
</evidence>
<feature type="compositionally biased region" description="Polar residues" evidence="1">
    <location>
        <begin position="137"/>
        <end position="161"/>
    </location>
</feature>